<reference evidence="5" key="1">
    <citation type="submission" date="2020-10" db="EMBL/GenBank/DDBJ databases">
        <title>Taxonomic study of unclassified bacteria belonging to the class Ktedonobacteria.</title>
        <authorList>
            <person name="Yabe S."/>
            <person name="Wang C.M."/>
            <person name="Zheng Y."/>
            <person name="Sakai Y."/>
            <person name="Cavaletti L."/>
            <person name="Monciardini P."/>
            <person name="Donadio S."/>
        </authorList>
    </citation>
    <scope>NUCLEOTIDE SEQUENCE</scope>
    <source>
        <strain evidence="5">ID150040</strain>
    </source>
</reference>
<evidence type="ECO:0000313" key="6">
    <source>
        <dbReference type="Proteomes" id="UP000597444"/>
    </source>
</evidence>
<evidence type="ECO:0000256" key="1">
    <source>
        <dbReference type="ARBA" id="ARBA00023015"/>
    </source>
</evidence>
<organism evidence="5 6">
    <name type="scientific">Reticulibacter mediterranei</name>
    <dbReference type="NCBI Taxonomy" id="2778369"/>
    <lineage>
        <taxon>Bacteria</taxon>
        <taxon>Bacillati</taxon>
        <taxon>Chloroflexota</taxon>
        <taxon>Ktedonobacteria</taxon>
        <taxon>Ktedonobacterales</taxon>
        <taxon>Reticulibacteraceae</taxon>
        <taxon>Reticulibacter</taxon>
    </lineage>
</organism>
<keyword evidence="6" id="KW-1185">Reference proteome</keyword>
<dbReference type="InterPro" id="IPR046335">
    <property type="entry name" value="LacI/GalR-like_sensor"/>
</dbReference>
<dbReference type="InterPro" id="IPR028082">
    <property type="entry name" value="Peripla_BP_I"/>
</dbReference>
<dbReference type="Proteomes" id="UP000597444">
    <property type="component" value="Unassembled WGS sequence"/>
</dbReference>
<dbReference type="Gene3D" id="3.40.50.2300">
    <property type="match status" value="2"/>
</dbReference>
<dbReference type="PROSITE" id="PS50932">
    <property type="entry name" value="HTH_LACI_2"/>
    <property type="match status" value="1"/>
</dbReference>
<dbReference type="CDD" id="cd06296">
    <property type="entry name" value="PBP1_CatR-like"/>
    <property type="match status" value="1"/>
</dbReference>
<evidence type="ECO:0000256" key="2">
    <source>
        <dbReference type="ARBA" id="ARBA00023125"/>
    </source>
</evidence>
<dbReference type="PROSITE" id="PS00356">
    <property type="entry name" value="HTH_LACI_1"/>
    <property type="match status" value="1"/>
</dbReference>
<sequence>MRQPSSKRNTIAEIAAKAGVSIPTVSRVLNNRPDVAPGTRKRVEQVIEECGFTRNRATPSSRKESSGIVDMRVTDLANMYSVEIIRGVEEALERTELRLALSVTRSSSQLEQRWLNKVLNGTTDGAILVLARGQSQDLDTLRQHKIPFVVVDHRGELGPDVPSVGATNWLGGRMATEHLLSLGHRRIAVIRGHADLRCSRDRVAGYRAALEDAGIPVEPELVRRGEFSQQTGYEQTCALLDLPNPPTAIVAGCDIQVVGVYGALRERGLSVPNDMSVIGFDDVPIASIVTPALTTIRQPLVEMGRVATTMLLRLIAEEPLDSMRVELTTTLVERDSCAPFCPLNAKG</sequence>
<keyword evidence="2" id="KW-0238">DNA-binding</keyword>
<dbReference type="Gene3D" id="1.10.260.40">
    <property type="entry name" value="lambda repressor-like DNA-binding domains"/>
    <property type="match status" value="1"/>
</dbReference>
<keyword evidence="3" id="KW-0804">Transcription</keyword>
<dbReference type="InterPro" id="IPR000843">
    <property type="entry name" value="HTH_LacI"/>
</dbReference>
<dbReference type="EMBL" id="BNJK01000001">
    <property type="protein sequence ID" value="GHO91628.1"/>
    <property type="molecule type" value="Genomic_DNA"/>
</dbReference>
<dbReference type="RefSeq" id="WP_220202513.1">
    <property type="nucleotide sequence ID" value="NZ_BNJK01000001.1"/>
</dbReference>
<evidence type="ECO:0000256" key="3">
    <source>
        <dbReference type="ARBA" id="ARBA00023163"/>
    </source>
</evidence>
<dbReference type="Pfam" id="PF00356">
    <property type="entry name" value="LacI"/>
    <property type="match status" value="1"/>
</dbReference>
<accession>A0A8J3N0L6</accession>
<dbReference type="GO" id="GO:0003700">
    <property type="term" value="F:DNA-binding transcription factor activity"/>
    <property type="evidence" value="ECO:0007669"/>
    <property type="project" value="TreeGrafter"/>
</dbReference>
<proteinExistence type="predicted"/>
<name>A0A8J3N0L6_9CHLR</name>
<dbReference type="SUPFAM" id="SSF47413">
    <property type="entry name" value="lambda repressor-like DNA-binding domains"/>
    <property type="match status" value="1"/>
</dbReference>
<feature type="domain" description="HTH lacI-type" evidence="4">
    <location>
        <begin position="10"/>
        <end position="63"/>
    </location>
</feature>
<comment type="caution">
    <text evidence="5">The sequence shown here is derived from an EMBL/GenBank/DDBJ whole genome shotgun (WGS) entry which is preliminary data.</text>
</comment>
<evidence type="ECO:0000259" key="4">
    <source>
        <dbReference type="PROSITE" id="PS50932"/>
    </source>
</evidence>
<dbReference type="AlphaFoldDB" id="A0A8J3N0L6"/>
<evidence type="ECO:0000313" key="5">
    <source>
        <dbReference type="EMBL" id="GHO91628.1"/>
    </source>
</evidence>
<keyword evidence="1" id="KW-0805">Transcription regulation</keyword>
<dbReference type="GO" id="GO:0000976">
    <property type="term" value="F:transcription cis-regulatory region binding"/>
    <property type="evidence" value="ECO:0007669"/>
    <property type="project" value="TreeGrafter"/>
</dbReference>
<gene>
    <name evidence="5" type="primary">lacI_2</name>
    <name evidence="5" type="ORF">KSF_016760</name>
</gene>
<dbReference type="SUPFAM" id="SSF53822">
    <property type="entry name" value="Periplasmic binding protein-like I"/>
    <property type="match status" value="1"/>
</dbReference>
<dbReference type="Pfam" id="PF13377">
    <property type="entry name" value="Peripla_BP_3"/>
    <property type="match status" value="1"/>
</dbReference>
<dbReference type="PANTHER" id="PTHR30146:SF153">
    <property type="entry name" value="LACTOSE OPERON REPRESSOR"/>
    <property type="match status" value="1"/>
</dbReference>
<protein>
    <submittedName>
        <fullName evidence="5">LacI family transcriptional regulator</fullName>
    </submittedName>
</protein>
<dbReference type="PANTHER" id="PTHR30146">
    <property type="entry name" value="LACI-RELATED TRANSCRIPTIONAL REPRESSOR"/>
    <property type="match status" value="1"/>
</dbReference>
<dbReference type="CDD" id="cd01392">
    <property type="entry name" value="HTH_LacI"/>
    <property type="match status" value="1"/>
</dbReference>
<dbReference type="SMART" id="SM00354">
    <property type="entry name" value="HTH_LACI"/>
    <property type="match status" value="1"/>
</dbReference>
<dbReference type="InterPro" id="IPR010982">
    <property type="entry name" value="Lambda_DNA-bd_dom_sf"/>
</dbReference>